<accession>A0A7S4CN62</accession>
<evidence type="ECO:0000256" key="4">
    <source>
        <dbReference type="ARBA" id="ARBA00022833"/>
    </source>
</evidence>
<dbReference type="InterPro" id="IPR051550">
    <property type="entry name" value="SCF-Subunits/Alg-Epimerases"/>
</dbReference>
<evidence type="ECO:0000256" key="2">
    <source>
        <dbReference type="ARBA" id="ARBA00022737"/>
    </source>
</evidence>
<name>A0A7S4CN62_9EUGL</name>
<dbReference type="AlphaFoldDB" id="A0A7S4CN62"/>
<evidence type="ECO:0000256" key="1">
    <source>
        <dbReference type="ARBA" id="ARBA00022723"/>
    </source>
</evidence>
<dbReference type="GO" id="GO:0008270">
    <property type="term" value="F:zinc ion binding"/>
    <property type="evidence" value="ECO:0007669"/>
    <property type="project" value="UniProtKB-KW"/>
</dbReference>
<feature type="zinc finger region" description="TRAF-type" evidence="5">
    <location>
        <begin position="25"/>
        <end position="68"/>
    </location>
</feature>
<dbReference type="InterPro" id="IPR011050">
    <property type="entry name" value="Pectin_lyase_fold/virulence"/>
</dbReference>
<keyword evidence="3 5" id="KW-0863">Zinc-finger</keyword>
<dbReference type="InterPro" id="IPR039448">
    <property type="entry name" value="Beta_helix"/>
</dbReference>
<dbReference type="InterPro" id="IPR006626">
    <property type="entry name" value="PbH1"/>
</dbReference>
<sequence length="337" mass="37422">MPQQAPSSKKVGTPRGAESKTRASSCPKGVSQCPQGCGAQVPADGLEAHMKEQCPFGIVQCPFVAFGCEVGELQRCELNAHMRNCMARHLELLCYKVDDNARIIAQQQDQIEKLMHRAPLEVSASRNARFKTISDALKEAEDGDRIVVYEGVYRESLVIEKRVCIQGVGSVTIENGSEGNVIVIRHTCQLIGLTLHQRSKNFFCIRVIATDSNTLVEKCDIASDHFSCVQIDSGCNPLIRYNKIHDSRQCGILIKKNGKGRIQHNDLYANCLSNIYVDAHADPQVTNNKIHNSTQHGVWVKQYGMGLFENNTIYNNTMSNLKIEEGATPTVKDNYIN</sequence>
<gene>
    <name evidence="8" type="ORF">EGYM00163_LOCUS12680</name>
</gene>
<evidence type="ECO:0000256" key="5">
    <source>
        <dbReference type="PROSITE-ProRule" id="PRU00207"/>
    </source>
</evidence>
<evidence type="ECO:0000259" key="7">
    <source>
        <dbReference type="PROSITE" id="PS50145"/>
    </source>
</evidence>
<reference evidence="8" key="1">
    <citation type="submission" date="2021-01" db="EMBL/GenBank/DDBJ databases">
        <authorList>
            <person name="Corre E."/>
            <person name="Pelletier E."/>
            <person name="Niang G."/>
            <person name="Scheremetjew M."/>
            <person name="Finn R."/>
            <person name="Kale V."/>
            <person name="Holt S."/>
            <person name="Cochrane G."/>
            <person name="Meng A."/>
            <person name="Brown T."/>
            <person name="Cohen L."/>
        </authorList>
    </citation>
    <scope>NUCLEOTIDE SEQUENCE</scope>
    <source>
        <strain evidence="8">CCMP1594</strain>
    </source>
</reference>
<dbReference type="Pfam" id="PF02176">
    <property type="entry name" value="zf-TRAF"/>
    <property type="match status" value="1"/>
</dbReference>
<dbReference type="EMBL" id="HBJA01037279">
    <property type="protein sequence ID" value="CAE0801559.1"/>
    <property type="molecule type" value="Transcribed_RNA"/>
</dbReference>
<keyword evidence="4 5" id="KW-0862">Zinc</keyword>
<dbReference type="SMART" id="SM00710">
    <property type="entry name" value="PbH1"/>
    <property type="match status" value="5"/>
</dbReference>
<dbReference type="InterPro" id="IPR001293">
    <property type="entry name" value="Znf_TRAF"/>
</dbReference>
<keyword evidence="1 5" id="KW-0479">Metal-binding</keyword>
<dbReference type="PANTHER" id="PTHR22990:SF15">
    <property type="entry name" value="F-BOX ONLY PROTEIN 10"/>
    <property type="match status" value="1"/>
</dbReference>
<dbReference type="GO" id="GO:0006511">
    <property type="term" value="P:ubiquitin-dependent protein catabolic process"/>
    <property type="evidence" value="ECO:0007669"/>
    <property type="project" value="TreeGrafter"/>
</dbReference>
<dbReference type="Gene3D" id="2.160.20.10">
    <property type="entry name" value="Single-stranded right-handed beta-helix, Pectin lyase-like"/>
    <property type="match status" value="1"/>
</dbReference>
<evidence type="ECO:0000256" key="3">
    <source>
        <dbReference type="ARBA" id="ARBA00022771"/>
    </source>
</evidence>
<keyword evidence="2" id="KW-0677">Repeat</keyword>
<evidence type="ECO:0000313" key="8">
    <source>
        <dbReference type="EMBL" id="CAE0801559.1"/>
    </source>
</evidence>
<feature type="domain" description="TRAF-type" evidence="7">
    <location>
        <begin position="25"/>
        <end position="68"/>
    </location>
</feature>
<dbReference type="SUPFAM" id="SSF49599">
    <property type="entry name" value="TRAF domain-like"/>
    <property type="match status" value="1"/>
</dbReference>
<dbReference type="PROSITE" id="PS50145">
    <property type="entry name" value="ZF_TRAF"/>
    <property type="match status" value="1"/>
</dbReference>
<dbReference type="InterPro" id="IPR013083">
    <property type="entry name" value="Znf_RING/FYVE/PHD"/>
</dbReference>
<dbReference type="PANTHER" id="PTHR22990">
    <property type="entry name" value="F-BOX ONLY PROTEIN"/>
    <property type="match status" value="1"/>
</dbReference>
<organism evidence="8">
    <name type="scientific">Eutreptiella gymnastica</name>
    <dbReference type="NCBI Taxonomy" id="73025"/>
    <lineage>
        <taxon>Eukaryota</taxon>
        <taxon>Discoba</taxon>
        <taxon>Euglenozoa</taxon>
        <taxon>Euglenida</taxon>
        <taxon>Spirocuta</taxon>
        <taxon>Euglenophyceae</taxon>
        <taxon>Eutreptiales</taxon>
        <taxon>Eutreptiaceae</taxon>
        <taxon>Eutreptiella</taxon>
    </lineage>
</organism>
<feature type="region of interest" description="Disordered" evidence="6">
    <location>
        <begin position="1"/>
        <end position="32"/>
    </location>
</feature>
<evidence type="ECO:0000256" key="6">
    <source>
        <dbReference type="SAM" id="MobiDB-lite"/>
    </source>
</evidence>
<proteinExistence type="predicted"/>
<dbReference type="Gene3D" id="3.30.40.10">
    <property type="entry name" value="Zinc/RING finger domain, C3HC4 (zinc finger)"/>
    <property type="match status" value="1"/>
</dbReference>
<protein>
    <recommendedName>
        <fullName evidence="7">TRAF-type domain-containing protein</fullName>
    </recommendedName>
</protein>
<dbReference type="InterPro" id="IPR012334">
    <property type="entry name" value="Pectin_lyas_fold"/>
</dbReference>
<dbReference type="SUPFAM" id="SSF51126">
    <property type="entry name" value="Pectin lyase-like"/>
    <property type="match status" value="1"/>
</dbReference>
<dbReference type="Pfam" id="PF13229">
    <property type="entry name" value="Beta_helix"/>
    <property type="match status" value="2"/>
</dbReference>